<evidence type="ECO:0000313" key="2">
    <source>
        <dbReference type="Proteomes" id="UP000284824"/>
    </source>
</evidence>
<dbReference type="AlphaFoldDB" id="A0A438MJZ6"/>
<name>A0A438MJZ6_9ACTN</name>
<protein>
    <submittedName>
        <fullName evidence="1">Uncharacterized protein</fullName>
    </submittedName>
</protein>
<dbReference type="EMBL" id="SAUN01000001">
    <property type="protein sequence ID" value="RVX46240.1"/>
    <property type="molecule type" value="Genomic_DNA"/>
</dbReference>
<accession>A0A438MJZ6</accession>
<dbReference type="Proteomes" id="UP000284824">
    <property type="component" value="Unassembled WGS sequence"/>
</dbReference>
<reference evidence="1 2" key="1">
    <citation type="submission" date="2019-01" db="EMBL/GenBank/DDBJ databases">
        <title>Sequencing the genomes of 1000 actinobacteria strains.</title>
        <authorList>
            <person name="Klenk H.-P."/>
        </authorList>
    </citation>
    <scope>NUCLEOTIDE SEQUENCE [LARGE SCALE GENOMIC DNA]</scope>
    <source>
        <strain evidence="1 2">DSM 43925</strain>
    </source>
</reference>
<keyword evidence="2" id="KW-1185">Reference proteome</keyword>
<sequence length="169" mass="19503">MTFQKKEMLLIDKIEPILLEMDYINPVMQAARGAPSLPYTAAGIDPDSGKWVFIDFGKLPLGNDSPTFLYLIAFPDWHGEQFVKVGIGIFDRVRAHELRGGEVLQKIEVPRWQALIAEKMILNDWPRYRPRVPLPQHGDTECLPWEVANNLAITDYIRFVQTEIRLENR</sequence>
<gene>
    <name evidence="1" type="ORF">EDD27_9103</name>
</gene>
<evidence type="ECO:0000313" key="1">
    <source>
        <dbReference type="EMBL" id="RVX46240.1"/>
    </source>
</evidence>
<organism evidence="1 2">
    <name type="scientific">Nonomuraea polychroma</name>
    <dbReference type="NCBI Taxonomy" id="46176"/>
    <lineage>
        <taxon>Bacteria</taxon>
        <taxon>Bacillati</taxon>
        <taxon>Actinomycetota</taxon>
        <taxon>Actinomycetes</taxon>
        <taxon>Streptosporangiales</taxon>
        <taxon>Streptosporangiaceae</taxon>
        <taxon>Nonomuraea</taxon>
    </lineage>
</organism>
<comment type="caution">
    <text evidence="1">The sequence shown here is derived from an EMBL/GenBank/DDBJ whole genome shotgun (WGS) entry which is preliminary data.</text>
</comment>
<proteinExistence type="predicted"/>